<dbReference type="EMBL" id="JACHVB010000025">
    <property type="protein sequence ID" value="MBC2594552.1"/>
    <property type="molecule type" value="Genomic_DNA"/>
</dbReference>
<keyword evidence="4" id="KW-1185">Reference proteome</keyword>
<comment type="similarity">
    <text evidence="1">Belongs to the PspA/Vipp/IM30 family.</text>
</comment>
<reference evidence="3 4" key="1">
    <citation type="submission" date="2020-07" db="EMBL/GenBank/DDBJ databases">
        <authorList>
            <person name="Feng X."/>
        </authorList>
    </citation>
    <scope>NUCLEOTIDE SEQUENCE [LARGE SCALE GENOMIC DNA]</scope>
    <source>
        <strain evidence="3 4">JCM31066</strain>
    </source>
</reference>
<feature type="coiled-coil region" evidence="2">
    <location>
        <begin position="16"/>
        <end position="54"/>
    </location>
</feature>
<keyword evidence="2" id="KW-0175">Coiled coil</keyword>
<organism evidence="3 4">
    <name type="scientific">Ruficoccus amylovorans</name>
    <dbReference type="NCBI Taxonomy" id="1804625"/>
    <lineage>
        <taxon>Bacteria</taxon>
        <taxon>Pseudomonadati</taxon>
        <taxon>Verrucomicrobiota</taxon>
        <taxon>Opitutia</taxon>
        <taxon>Puniceicoccales</taxon>
        <taxon>Cerasicoccaceae</taxon>
        <taxon>Ruficoccus</taxon>
    </lineage>
</organism>
<gene>
    <name evidence="3" type="ORF">H5P28_09805</name>
</gene>
<accession>A0A842HDN9</accession>
<dbReference type="PANTHER" id="PTHR31088">
    <property type="entry name" value="MEMBRANE-ASSOCIATED PROTEIN VIPP1, CHLOROPLASTIC"/>
    <property type="match status" value="1"/>
</dbReference>
<protein>
    <submittedName>
        <fullName evidence="3">PspA/IM30 family protein</fullName>
    </submittedName>
</protein>
<evidence type="ECO:0000256" key="1">
    <source>
        <dbReference type="ARBA" id="ARBA00043985"/>
    </source>
</evidence>
<sequence length="218" mass="24821">MRTFWKRWRITIGSGFESLITRVENHEALVAEAIREAQSAAAKAKVKLAHVRRDGERLRERARTLATETESWERRAQAQADDNRERALECLRRRNTTRRELDSTTAELARHEQTERALSADISKLEDHVAGLRRRKNELAARDFRARALSATSPEEGTLLGGIDDIFERWELKLAESEIICEPAPADDFADGFMAEEEKAELEAELDALLKPGPDDRS</sequence>
<dbReference type="Proteomes" id="UP000546464">
    <property type="component" value="Unassembled WGS sequence"/>
</dbReference>
<evidence type="ECO:0000313" key="4">
    <source>
        <dbReference type="Proteomes" id="UP000546464"/>
    </source>
</evidence>
<proteinExistence type="inferred from homology"/>
<feature type="coiled-coil region" evidence="2">
    <location>
        <begin position="94"/>
        <end position="142"/>
    </location>
</feature>
<dbReference type="RefSeq" id="WP_185675533.1">
    <property type="nucleotide sequence ID" value="NZ_JACHVB010000025.1"/>
</dbReference>
<evidence type="ECO:0000256" key="2">
    <source>
        <dbReference type="SAM" id="Coils"/>
    </source>
</evidence>
<dbReference type="InterPro" id="IPR007157">
    <property type="entry name" value="PspA_VIPP1"/>
</dbReference>
<evidence type="ECO:0000313" key="3">
    <source>
        <dbReference type="EMBL" id="MBC2594552.1"/>
    </source>
</evidence>
<name>A0A842HDN9_9BACT</name>
<dbReference type="AlphaFoldDB" id="A0A842HDN9"/>
<dbReference type="PANTHER" id="PTHR31088:SF6">
    <property type="entry name" value="PHAGE SHOCK PROTEIN A"/>
    <property type="match status" value="1"/>
</dbReference>
<comment type="caution">
    <text evidence="3">The sequence shown here is derived from an EMBL/GenBank/DDBJ whole genome shotgun (WGS) entry which is preliminary data.</text>
</comment>
<dbReference type="Pfam" id="PF04012">
    <property type="entry name" value="PspA_IM30"/>
    <property type="match status" value="1"/>
</dbReference>